<feature type="transmembrane region" description="Helical" evidence="6">
    <location>
        <begin position="288"/>
        <end position="307"/>
    </location>
</feature>
<evidence type="ECO:0000259" key="8">
    <source>
        <dbReference type="Pfam" id="PF00662"/>
    </source>
</evidence>
<evidence type="ECO:0000256" key="1">
    <source>
        <dbReference type="ARBA" id="ARBA00004127"/>
    </source>
</evidence>
<feature type="transmembrane region" description="Helical" evidence="6">
    <location>
        <begin position="255"/>
        <end position="276"/>
    </location>
</feature>
<organism evidence="9">
    <name type="scientific">Schlesneria paludicola</name>
    <dbReference type="NCBI Taxonomy" id="360056"/>
    <lineage>
        <taxon>Bacteria</taxon>
        <taxon>Pseudomonadati</taxon>
        <taxon>Planctomycetota</taxon>
        <taxon>Planctomycetia</taxon>
        <taxon>Planctomycetales</taxon>
        <taxon>Planctomycetaceae</taxon>
        <taxon>Schlesneria</taxon>
    </lineage>
</organism>
<feature type="transmembrane region" description="Helical" evidence="6">
    <location>
        <begin position="348"/>
        <end position="369"/>
    </location>
</feature>
<comment type="caution">
    <text evidence="9">The sequence shown here is derived from an EMBL/GenBank/DDBJ whole genome shotgun (WGS) entry which is preliminary data.</text>
</comment>
<dbReference type="InterPro" id="IPR001516">
    <property type="entry name" value="Proton_antipo_N"/>
</dbReference>
<dbReference type="GO" id="GO:0003954">
    <property type="term" value="F:NADH dehydrogenase activity"/>
    <property type="evidence" value="ECO:0007669"/>
    <property type="project" value="TreeGrafter"/>
</dbReference>
<feature type="domain" description="NADH-Ubiquinone oxidoreductase (complex I) chain 5 N-terminal" evidence="8">
    <location>
        <begin position="108"/>
        <end position="155"/>
    </location>
</feature>
<dbReference type="InterPro" id="IPR001750">
    <property type="entry name" value="ND/Mrp_TM"/>
</dbReference>
<evidence type="ECO:0000256" key="5">
    <source>
        <dbReference type="RuleBase" id="RU000320"/>
    </source>
</evidence>
<name>A0A7C2NYZ3_9PLAN</name>
<dbReference type="GO" id="GO:0042773">
    <property type="term" value="P:ATP synthesis coupled electron transport"/>
    <property type="evidence" value="ECO:0007669"/>
    <property type="project" value="InterPro"/>
</dbReference>
<dbReference type="GO" id="GO:0008137">
    <property type="term" value="F:NADH dehydrogenase (ubiquinone) activity"/>
    <property type="evidence" value="ECO:0007669"/>
    <property type="project" value="InterPro"/>
</dbReference>
<evidence type="ECO:0000313" key="9">
    <source>
        <dbReference type="EMBL" id="HEN16990.1"/>
    </source>
</evidence>
<feature type="transmembrane region" description="Helical" evidence="6">
    <location>
        <begin position="121"/>
        <end position="142"/>
    </location>
</feature>
<comment type="subcellular location">
    <subcellularLocation>
        <location evidence="1">Endomembrane system</location>
        <topology evidence="1">Multi-pass membrane protein</topology>
    </subcellularLocation>
    <subcellularLocation>
        <location evidence="5">Membrane</location>
        <topology evidence="5">Multi-pass membrane protein</topology>
    </subcellularLocation>
</comment>
<dbReference type="NCBIfam" id="NF005141">
    <property type="entry name" value="PRK06590.1"/>
    <property type="match status" value="1"/>
</dbReference>
<feature type="transmembrane region" description="Helical" evidence="6">
    <location>
        <begin position="178"/>
        <end position="196"/>
    </location>
</feature>
<dbReference type="PRINTS" id="PR01434">
    <property type="entry name" value="NADHDHGNASE5"/>
</dbReference>
<reference evidence="9" key="1">
    <citation type="journal article" date="2020" name="mSystems">
        <title>Genome- and Community-Level Interaction Insights into Carbon Utilization and Element Cycling Functions of Hydrothermarchaeota in Hydrothermal Sediment.</title>
        <authorList>
            <person name="Zhou Z."/>
            <person name="Liu Y."/>
            <person name="Xu W."/>
            <person name="Pan J."/>
            <person name="Luo Z.H."/>
            <person name="Li M."/>
        </authorList>
    </citation>
    <scope>NUCLEOTIDE SEQUENCE [LARGE SCALE GENOMIC DNA]</scope>
    <source>
        <strain evidence="9">SpSt-339</strain>
    </source>
</reference>
<feature type="transmembrane region" description="Helical" evidence="6">
    <location>
        <begin position="560"/>
        <end position="581"/>
    </location>
</feature>
<dbReference type="Pfam" id="PF00662">
    <property type="entry name" value="Proton_antipo_N"/>
    <property type="match status" value="1"/>
</dbReference>
<feature type="transmembrane region" description="Helical" evidence="6">
    <location>
        <begin position="40"/>
        <end position="58"/>
    </location>
</feature>
<dbReference type="PANTHER" id="PTHR42829">
    <property type="entry name" value="NADH-UBIQUINONE OXIDOREDUCTASE CHAIN 5"/>
    <property type="match status" value="1"/>
</dbReference>
<evidence type="ECO:0000256" key="2">
    <source>
        <dbReference type="ARBA" id="ARBA00022692"/>
    </source>
</evidence>
<feature type="transmembrane region" description="Helical" evidence="6">
    <location>
        <begin position="319"/>
        <end position="341"/>
    </location>
</feature>
<keyword evidence="3 6" id="KW-1133">Transmembrane helix</keyword>
<dbReference type="AlphaFoldDB" id="A0A7C2NYZ3"/>
<proteinExistence type="predicted"/>
<feature type="transmembrane region" description="Helical" evidence="6">
    <location>
        <begin position="467"/>
        <end position="488"/>
    </location>
</feature>
<keyword evidence="2 5" id="KW-0812">Transmembrane</keyword>
<dbReference type="NCBIfam" id="TIGR01974">
    <property type="entry name" value="NDH_I_L"/>
    <property type="match status" value="1"/>
</dbReference>
<gene>
    <name evidence="9" type="ORF">ENQ76_16140</name>
</gene>
<feature type="transmembrane region" description="Helical" evidence="6">
    <location>
        <begin position="12"/>
        <end position="31"/>
    </location>
</feature>
<sequence>MFEWLNDNAIWLIPAAPLAAAVWVGTAGQFVRRNQAHRPVILALIVSLLAALYLWGAVLPQQFSSHDEHAEAGHEDRVSPTGVVTYEVYRWIQVGVRKASVYADAHDLGGLDARVELRADALSALMLVMVTSVSLLVAIFASGYMQGDPGYPRFFAEIALFVFSMCMLVLAGNFLLLFVFWEAVGLCSYLLIGFWFQKPSAAAAAKKAFVVNRIGDFGFILGVFLVWTTFGSIDFERVLNDPKHLASIVNSQPEIFTTICLLLFVGAVGKSAQFPLHVWLPDAMEGPTPVSALIHAATMVTAGVYLVARCSPLFVHSPFALQVVAGIGAATALIAAITALTQYDLKRVLAYSTVSQLGYMFMSLGAAGADPPRLMQAAVTFAMFHMFTHAFFKAVLFLSSGSVMHAMGDVIDMRRFSGLRKALPITHATFLCGALALAGFPLLSGFWSKDEILSVLWTASQTGERGTYYFAILVIALVTALMTAFYTFRAYFLTFHGPEVFPEEAGHHPHDAPPSMAIPLYLLAAGALVIGLATGPTHAYAHYLHHTPGLPEGTAFGLNFGMMGLSTLIGLVGIFAAYAVYGRHPGASGVQEPATPWARLSLNGLYLDEIYLAFVVRPLRGLAEVSELFDRYVIDKLVDIVGLLPPLVGAILRPVQNGLIQQYAFVMLLGLAACLMWVLQSLAG</sequence>
<dbReference type="PANTHER" id="PTHR42829:SF2">
    <property type="entry name" value="NADH-UBIQUINONE OXIDOREDUCTASE CHAIN 5"/>
    <property type="match status" value="1"/>
</dbReference>
<dbReference type="Gene3D" id="1.20.5.2700">
    <property type="match status" value="1"/>
</dbReference>
<dbReference type="Pfam" id="PF00361">
    <property type="entry name" value="Proton_antipo_M"/>
    <property type="match status" value="1"/>
</dbReference>
<feature type="transmembrane region" description="Helical" evidence="6">
    <location>
        <begin position="520"/>
        <end position="540"/>
    </location>
</feature>
<feature type="domain" description="NADH:quinone oxidoreductase/Mrp antiporter transmembrane" evidence="7">
    <location>
        <begin position="171"/>
        <end position="461"/>
    </location>
</feature>
<feature type="transmembrane region" description="Helical" evidence="6">
    <location>
        <begin position="154"/>
        <end position="172"/>
    </location>
</feature>
<feature type="transmembrane region" description="Helical" evidence="6">
    <location>
        <begin position="217"/>
        <end position="235"/>
    </location>
</feature>
<dbReference type="InterPro" id="IPR018393">
    <property type="entry name" value="NADHpl_OxRdtase_5_subgr"/>
</dbReference>
<evidence type="ECO:0000256" key="3">
    <source>
        <dbReference type="ARBA" id="ARBA00022989"/>
    </source>
</evidence>
<feature type="transmembrane region" description="Helical" evidence="6">
    <location>
        <begin position="425"/>
        <end position="447"/>
    </location>
</feature>
<dbReference type="GO" id="GO:0015990">
    <property type="term" value="P:electron transport coupled proton transport"/>
    <property type="evidence" value="ECO:0007669"/>
    <property type="project" value="TreeGrafter"/>
</dbReference>
<feature type="transmembrane region" description="Helical" evidence="6">
    <location>
        <begin position="663"/>
        <end position="683"/>
    </location>
</feature>
<dbReference type="GO" id="GO:0016020">
    <property type="term" value="C:membrane"/>
    <property type="evidence" value="ECO:0007669"/>
    <property type="project" value="UniProtKB-SubCell"/>
</dbReference>
<evidence type="ECO:0000259" key="7">
    <source>
        <dbReference type="Pfam" id="PF00361"/>
    </source>
</evidence>
<feature type="transmembrane region" description="Helical" evidence="6">
    <location>
        <begin position="381"/>
        <end position="404"/>
    </location>
</feature>
<dbReference type="GO" id="GO:0012505">
    <property type="term" value="C:endomembrane system"/>
    <property type="evidence" value="ECO:0007669"/>
    <property type="project" value="UniProtKB-SubCell"/>
</dbReference>
<dbReference type="PRINTS" id="PR01435">
    <property type="entry name" value="NPOXDRDTASE5"/>
</dbReference>
<dbReference type="InterPro" id="IPR003945">
    <property type="entry name" value="NU5C-like"/>
</dbReference>
<accession>A0A7C2NYZ3</accession>
<evidence type="ECO:0000256" key="6">
    <source>
        <dbReference type="SAM" id="Phobius"/>
    </source>
</evidence>
<evidence type="ECO:0000256" key="4">
    <source>
        <dbReference type="ARBA" id="ARBA00023136"/>
    </source>
</evidence>
<dbReference type="EMBL" id="DSOK01000442">
    <property type="protein sequence ID" value="HEN16990.1"/>
    <property type="molecule type" value="Genomic_DNA"/>
</dbReference>
<keyword evidence="4 6" id="KW-0472">Membrane</keyword>
<protein>
    <submittedName>
        <fullName evidence="9">NADH-quinone oxidoreductase subunit L</fullName>
    </submittedName>
</protein>